<evidence type="ECO:0000313" key="2">
    <source>
        <dbReference type="EMBL" id="KAF4136209.1"/>
    </source>
</evidence>
<gene>
    <name evidence="2" type="ORF">GN958_ATG14594</name>
</gene>
<dbReference type="Proteomes" id="UP000704712">
    <property type="component" value="Unassembled WGS sequence"/>
</dbReference>
<proteinExistence type="predicted"/>
<accession>A0A8S9UAC9</accession>
<feature type="compositionally biased region" description="Polar residues" evidence="1">
    <location>
        <begin position="167"/>
        <end position="178"/>
    </location>
</feature>
<organism evidence="2 3">
    <name type="scientific">Phytophthora infestans</name>
    <name type="common">Potato late blight agent</name>
    <name type="synonym">Botrytis infestans</name>
    <dbReference type="NCBI Taxonomy" id="4787"/>
    <lineage>
        <taxon>Eukaryota</taxon>
        <taxon>Sar</taxon>
        <taxon>Stramenopiles</taxon>
        <taxon>Oomycota</taxon>
        <taxon>Peronosporomycetes</taxon>
        <taxon>Peronosporales</taxon>
        <taxon>Peronosporaceae</taxon>
        <taxon>Phytophthora</taxon>
    </lineage>
</organism>
<sequence>MILKSNLSYTQAPHHPTYVEVFLSGGRRAFFISEFADLETNVCCAQKTSAERIVDGDTPTWRHIWSQLNASGWTHKKPPASWIETRWKFIPPGGKANGIEGKDYFWVKIEYALTMSPFIQWQQPKRCARRALQKVDVCYVAMQDDLVCLTFRLLLPPVGPSVEELQGASQDTTESTAAGRSDPPPPRMSASSSPVNDMYSQRVYLDCLTYCISEGENDEYELGPRDRVVPSSPAAHTSIETSLFGLSDEDGSDDEVAIDDGEVVIVDSDSGDSDYEDADSLMCSDVEDNLNKMEDGEDPNDFAT</sequence>
<protein>
    <submittedName>
        <fullName evidence="2">Uncharacterized protein</fullName>
    </submittedName>
</protein>
<feature type="compositionally biased region" description="Acidic residues" evidence="1">
    <location>
        <begin position="269"/>
        <end position="279"/>
    </location>
</feature>
<name>A0A8S9UAC9_PHYIN</name>
<feature type="region of interest" description="Disordered" evidence="1">
    <location>
        <begin position="162"/>
        <end position="195"/>
    </location>
</feature>
<reference evidence="2" key="1">
    <citation type="submission" date="2020-03" db="EMBL/GenBank/DDBJ databases">
        <title>Hybrid Assembly of Korean Phytophthora infestans isolates.</title>
        <authorList>
            <person name="Prokchorchik M."/>
            <person name="Lee Y."/>
            <person name="Seo J."/>
            <person name="Cho J.-H."/>
            <person name="Park Y.-E."/>
            <person name="Jang D.-C."/>
            <person name="Im J.-S."/>
            <person name="Choi J.-G."/>
            <person name="Park H.-J."/>
            <person name="Lee G.-B."/>
            <person name="Lee Y.-G."/>
            <person name="Hong S.-Y."/>
            <person name="Cho K."/>
            <person name="Sohn K.H."/>
        </authorList>
    </citation>
    <scope>NUCLEOTIDE SEQUENCE</scope>
    <source>
        <strain evidence="2">KR_2_A2</strain>
    </source>
</reference>
<feature type="compositionally biased region" description="Acidic residues" evidence="1">
    <location>
        <begin position="295"/>
        <end position="304"/>
    </location>
</feature>
<evidence type="ECO:0000313" key="3">
    <source>
        <dbReference type="Proteomes" id="UP000704712"/>
    </source>
</evidence>
<feature type="region of interest" description="Disordered" evidence="1">
    <location>
        <begin position="267"/>
        <end position="304"/>
    </location>
</feature>
<dbReference type="EMBL" id="JAACNO010001986">
    <property type="protein sequence ID" value="KAF4136209.1"/>
    <property type="molecule type" value="Genomic_DNA"/>
</dbReference>
<evidence type="ECO:0000256" key="1">
    <source>
        <dbReference type="SAM" id="MobiDB-lite"/>
    </source>
</evidence>
<comment type="caution">
    <text evidence="2">The sequence shown here is derived from an EMBL/GenBank/DDBJ whole genome shotgun (WGS) entry which is preliminary data.</text>
</comment>
<dbReference type="AlphaFoldDB" id="A0A8S9UAC9"/>